<gene>
    <name evidence="1" type="ORF">Moumou_00300</name>
</gene>
<dbReference type="KEGG" id="vg:14445390"/>
<dbReference type="Proteomes" id="UP000201640">
    <property type="component" value="Segment"/>
</dbReference>
<dbReference type="EMBL" id="JX962719">
    <property type="protein sequence ID" value="AGC01840.1"/>
    <property type="molecule type" value="Genomic_DNA"/>
</dbReference>
<proteinExistence type="predicted"/>
<sequence>MQNKYSINKNKYIAKNLNNIDQINNETLSKIKFKEFGESYMKFFSIDLYKKKLLIETDNLILSGNIYISQNKKIKICLDPKQNNFLLLENHLKLMDQFFSSNEVKKTLFGNNYDKYQYDPILKLPPSKDDEDNSDDESDTPKKKYNFGVTIKTDVDLGLKTWIIDEDNICQAKLEEIESKYGGYSLILNENIKYRYIKANTPIKIIFYYDYIWAQKHKNYTGKIPYGINLKLDLLDINNPNPKTYSKTFKQVDLKYEINIPIINNLELVI</sequence>
<accession>L7RFY8</accession>
<dbReference type="RefSeq" id="YP_007354276.1">
    <property type="nucleotide sequence ID" value="NC_020104.1"/>
</dbReference>
<dbReference type="GeneID" id="14445390"/>
<protein>
    <submittedName>
        <fullName evidence="1">Uncharacterized protein</fullName>
    </submittedName>
</protein>
<keyword evidence="2" id="KW-1185">Reference proteome</keyword>
<reference evidence="1 2" key="1">
    <citation type="journal article" date="2012" name="Genome Biol. Evol.">
        <title>Related Giant Viruses in Distant Locations and Different Habitats: Acanthamoeba polyphaga moumouvirus Represents a Third Lineage of the Mimiviridae That Is Close to the Megavirus Lineage.</title>
        <authorList>
            <person name="Yoosuf N."/>
            <person name="Yutin N."/>
            <person name="Colson P."/>
            <person name="Shabalina S.A."/>
            <person name="Pagnier I."/>
            <person name="Robert C."/>
            <person name="Azza S."/>
            <person name="Klose T."/>
            <person name="Wong J."/>
            <person name="Rossmann M.G."/>
            <person name="La Scola B."/>
            <person name="Raoult D."/>
            <person name="Koonin E.V."/>
        </authorList>
    </citation>
    <scope>NUCLEOTIDE SEQUENCE [LARGE SCALE GENOMIC DNA]</scope>
    <source>
        <strain evidence="1 2">M10A</strain>
    </source>
</reference>
<organism evidence="1 2">
    <name type="scientific">Acanthamoeba polyphaga moumouvirus</name>
    <dbReference type="NCBI Taxonomy" id="1269028"/>
    <lineage>
        <taxon>Viruses</taxon>
        <taxon>Varidnaviria</taxon>
        <taxon>Bamfordvirae</taxon>
        <taxon>Nucleocytoviricota</taxon>
        <taxon>Megaviricetes</taxon>
        <taxon>Imitervirales</taxon>
        <taxon>Mimiviridae</taxon>
        <taxon>Megamimivirinae</taxon>
        <taxon>Moumouvirus</taxon>
    </lineage>
</organism>
<dbReference type="OrthoDB" id="36402at10239"/>
<evidence type="ECO:0000313" key="2">
    <source>
        <dbReference type="Proteomes" id="UP000201640"/>
    </source>
</evidence>
<evidence type="ECO:0000313" key="1">
    <source>
        <dbReference type="EMBL" id="AGC01840.1"/>
    </source>
</evidence>
<name>L7RFY8_9VIRU</name>